<evidence type="ECO:0000256" key="2">
    <source>
        <dbReference type="ARBA" id="ARBA00022692"/>
    </source>
</evidence>
<feature type="transmembrane region" description="Helical" evidence="5">
    <location>
        <begin position="251"/>
        <end position="270"/>
    </location>
</feature>
<dbReference type="SUPFAM" id="SSF103473">
    <property type="entry name" value="MFS general substrate transporter"/>
    <property type="match status" value="1"/>
</dbReference>
<feature type="transmembrane region" description="Helical" evidence="5">
    <location>
        <begin position="56"/>
        <end position="77"/>
    </location>
</feature>
<evidence type="ECO:0000313" key="7">
    <source>
        <dbReference type="EMBL" id="TMI81639.1"/>
    </source>
</evidence>
<dbReference type="PANTHER" id="PTHR23537">
    <property type="match status" value="1"/>
</dbReference>
<dbReference type="PANTHER" id="PTHR23537:SF1">
    <property type="entry name" value="SUGAR TRANSPORTER"/>
    <property type="match status" value="1"/>
</dbReference>
<accession>A0A537JDM7</accession>
<keyword evidence="3 5" id="KW-1133">Transmembrane helix</keyword>
<feature type="transmembrane region" description="Helical" evidence="5">
    <location>
        <begin position="337"/>
        <end position="359"/>
    </location>
</feature>
<protein>
    <submittedName>
        <fullName evidence="7">YbfB/YjiJ family MFS transporter</fullName>
    </submittedName>
</protein>
<dbReference type="AlphaFoldDB" id="A0A537JDM7"/>
<dbReference type="InterPro" id="IPR020846">
    <property type="entry name" value="MFS_dom"/>
</dbReference>
<name>A0A537JDM7_9BACT</name>
<feature type="transmembrane region" description="Helical" evidence="5">
    <location>
        <begin position="145"/>
        <end position="165"/>
    </location>
</feature>
<dbReference type="Pfam" id="PF06779">
    <property type="entry name" value="MFS_4"/>
    <property type="match status" value="1"/>
</dbReference>
<dbReference type="GO" id="GO:0022857">
    <property type="term" value="F:transmembrane transporter activity"/>
    <property type="evidence" value="ECO:0007669"/>
    <property type="project" value="InterPro"/>
</dbReference>
<evidence type="ECO:0000256" key="3">
    <source>
        <dbReference type="ARBA" id="ARBA00022989"/>
    </source>
</evidence>
<feature type="transmembrane region" description="Helical" evidence="5">
    <location>
        <begin position="25"/>
        <end position="44"/>
    </location>
</feature>
<evidence type="ECO:0000256" key="1">
    <source>
        <dbReference type="ARBA" id="ARBA00004651"/>
    </source>
</evidence>
<gene>
    <name evidence="7" type="ORF">E6H03_06750</name>
</gene>
<keyword evidence="4 5" id="KW-0472">Membrane</keyword>
<comment type="caution">
    <text evidence="7">The sequence shown here is derived from an EMBL/GenBank/DDBJ whole genome shotgun (WGS) entry which is preliminary data.</text>
</comment>
<feature type="transmembrane region" description="Helical" evidence="5">
    <location>
        <begin position="186"/>
        <end position="211"/>
    </location>
</feature>
<feature type="transmembrane region" description="Helical" evidence="5">
    <location>
        <begin position="115"/>
        <end position="139"/>
    </location>
</feature>
<feature type="transmembrane region" description="Helical" evidence="5">
    <location>
        <begin position="309"/>
        <end position="331"/>
    </location>
</feature>
<evidence type="ECO:0000259" key="6">
    <source>
        <dbReference type="PROSITE" id="PS50850"/>
    </source>
</evidence>
<feature type="transmembrane region" description="Helical" evidence="5">
    <location>
        <begin position="223"/>
        <end position="242"/>
    </location>
</feature>
<proteinExistence type="predicted"/>
<dbReference type="Gene3D" id="1.20.1250.20">
    <property type="entry name" value="MFS general substrate transporter like domains"/>
    <property type="match status" value="2"/>
</dbReference>
<dbReference type="Proteomes" id="UP000318093">
    <property type="component" value="Unassembled WGS sequence"/>
</dbReference>
<keyword evidence="2 5" id="KW-0812">Transmembrane</keyword>
<dbReference type="GO" id="GO:0005886">
    <property type="term" value="C:plasma membrane"/>
    <property type="evidence" value="ECO:0007669"/>
    <property type="project" value="UniProtKB-SubCell"/>
</dbReference>
<evidence type="ECO:0000256" key="4">
    <source>
        <dbReference type="ARBA" id="ARBA00023136"/>
    </source>
</evidence>
<reference evidence="7 8" key="1">
    <citation type="journal article" date="2019" name="Nat. Microbiol.">
        <title>Mediterranean grassland soil C-N compound turnover is dependent on rainfall and depth, and is mediated by genomically divergent microorganisms.</title>
        <authorList>
            <person name="Diamond S."/>
            <person name="Andeer P.F."/>
            <person name="Li Z."/>
            <person name="Crits-Christoph A."/>
            <person name="Burstein D."/>
            <person name="Anantharaman K."/>
            <person name="Lane K.R."/>
            <person name="Thomas B.C."/>
            <person name="Pan C."/>
            <person name="Northen T.R."/>
            <person name="Banfield J.F."/>
        </authorList>
    </citation>
    <scope>NUCLEOTIDE SEQUENCE [LARGE SCALE GENOMIC DNA]</scope>
    <source>
        <strain evidence="7">NP_6</strain>
    </source>
</reference>
<feature type="domain" description="Major facilitator superfamily (MFS) profile" evidence="6">
    <location>
        <begin position="1"/>
        <end position="364"/>
    </location>
</feature>
<feature type="transmembrane region" description="Helical" evidence="5">
    <location>
        <begin position="276"/>
        <end position="297"/>
    </location>
</feature>
<evidence type="ECO:0000313" key="8">
    <source>
        <dbReference type="Proteomes" id="UP000318093"/>
    </source>
</evidence>
<dbReference type="InterPro" id="IPR036259">
    <property type="entry name" value="MFS_trans_sf"/>
</dbReference>
<comment type="subcellular location">
    <subcellularLocation>
        <location evidence="1">Cell membrane</location>
        <topology evidence="1">Multi-pass membrane protein</topology>
    </subcellularLocation>
</comment>
<dbReference type="EMBL" id="VBAN01000198">
    <property type="protein sequence ID" value="TMI81639.1"/>
    <property type="molecule type" value="Genomic_DNA"/>
</dbReference>
<dbReference type="InterPro" id="IPR010645">
    <property type="entry name" value="MFS_4"/>
</dbReference>
<dbReference type="PROSITE" id="PS50850">
    <property type="entry name" value="MFS"/>
    <property type="match status" value="1"/>
</dbReference>
<organism evidence="7 8">
    <name type="scientific">Candidatus Segetimicrobium genomatis</name>
    <dbReference type="NCBI Taxonomy" id="2569760"/>
    <lineage>
        <taxon>Bacteria</taxon>
        <taxon>Bacillati</taxon>
        <taxon>Candidatus Sysuimicrobiota</taxon>
        <taxon>Candidatus Sysuimicrobiia</taxon>
        <taxon>Candidatus Sysuimicrobiales</taxon>
        <taxon>Candidatus Segetimicrobiaceae</taxon>
        <taxon>Candidatus Segetimicrobium</taxon>
    </lineage>
</organism>
<evidence type="ECO:0000256" key="5">
    <source>
        <dbReference type="SAM" id="Phobius"/>
    </source>
</evidence>
<feature type="transmembrane region" description="Helical" evidence="5">
    <location>
        <begin position="83"/>
        <end position="103"/>
    </location>
</feature>
<sequence length="364" mass="36094">MGIGRFVYTPILPSMTQDLGMTKSAAGLLASANFAGYLTGALLAATPALRGARRRWLLLGVAVSAVTTGAMALPSSIVTLAALRFAGGMASAFVLIFASAVVLDRLSAVGRPDLAAVHFAGVGTGIAVSAVLVSAVVAWGGGWRALWLASGLVSLLALPAAAALIPDHIETGGAGPSPAAPGSRRLTAFAAAYGLFGFGYVITATFLVAIIRGSPAVRSLEALVWVVVGIAAVPSVALWTAIAEKIGIARAFALACATEAVGVAASVLWLAPAGVFLAAILLGGTIMGITALGLIGGRRLSTGDPRRTLAVMTAAFGLGQIIGPAFGGAVYDATGSFLAPSLTAAAALLTGAILVAGTARTSTF</sequence>